<organism evidence="8 9">
    <name type="scientific">Mytilus galloprovincialis</name>
    <name type="common">Mediterranean mussel</name>
    <dbReference type="NCBI Taxonomy" id="29158"/>
    <lineage>
        <taxon>Eukaryota</taxon>
        <taxon>Metazoa</taxon>
        <taxon>Spiralia</taxon>
        <taxon>Lophotrochozoa</taxon>
        <taxon>Mollusca</taxon>
        <taxon>Bivalvia</taxon>
        <taxon>Autobranchia</taxon>
        <taxon>Pteriomorphia</taxon>
        <taxon>Mytilida</taxon>
        <taxon>Mytiloidea</taxon>
        <taxon>Mytilidae</taxon>
        <taxon>Mytilinae</taxon>
        <taxon>Mytilus</taxon>
    </lineage>
</organism>
<dbReference type="InterPro" id="IPR013783">
    <property type="entry name" value="Ig-like_fold"/>
</dbReference>
<dbReference type="InterPro" id="IPR036179">
    <property type="entry name" value="Ig-like_dom_sf"/>
</dbReference>
<dbReference type="Pfam" id="PF08205">
    <property type="entry name" value="C2-set_2"/>
    <property type="match status" value="1"/>
</dbReference>
<evidence type="ECO:0000256" key="5">
    <source>
        <dbReference type="ARBA" id="ARBA00023157"/>
    </source>
</evidence>
<keyword evidence="9" id="KW-1185">Reference proteome</keyword>
<dbReference type="PANTHER" id="PTHR23278:SF19">
    <property type="entry name" value="OBSCURIN"/>
    <property type="match status" value="1"/>
</dbReference>
<feature type="domain" description="Ig-like" evidence="7">
    <location>
        <begin position="300"/>
        <end position="389"/>
    </location>
</feature>
<feature type="transmembrane region" description="Helical" evidence="6">
    <location>
        <begin position="409"/>
        <end position="433"/>
    </location>
</feature>
<dbReference type="PANTHER" id="PTHR23278">
    <property type="entry name" value="SIDESTEP PROTEIN"/>
    <property type="match status" value="1"/>
</dbReference>
<dbReference type="SMART" id="SM00406">
    <property type="entry name" value="IGv"/>
    <property type="match status" value="2"/>
</dbReference>
<dbReference type="Pfam" id="PF07686">
    <property type="entry name" value="V-set"/>
    <property type="match status" value="1"/>
</dbReference>
<keyword evidence="2 6" id="KW-0812">Transmembrane</keyword>
<evidence type="ECO:0000256" key="4">
    <source>
        <dbReference type="ARBA" id="ARBA00023136"/>
    </source>
</evidence>
<gene>
    <name evidence="8" type="ORF">MGAL_10B048160</name>
</gene>
<proteinExistence type="predicted"/>
<feature type="domain" description="Ig-like" evidence="7">
    <location>
        <begin position="106"/>
        <end position="181"/>
    </location>
</feature>
<evidence type="ECO:0000256" key="6">
    <source>
        <dbReference type="SAM" id="Phobius"/>
    </source>
</evidence>
<keyword evidence="4 6" id="KW-0472">Membrane</keyword>
<evidence type="ECO:0000256" key="3">
    <source>
        <dbReference type="ARBA" id="ARBA00022989"/>
    </source>
</evidence>
<dbReference type="InterPro" id="IPR013106">
    <property type="entry name" value="Ig_V-set"/>
</dbReference>
<dbReference type="Gene3D" id="2.60.40.10">
    <property type="entry name" value="Immunoglobulins"/>
    <property type="match status" value="3"/>
</dbReference>
<keyword evidence="3 6" id="KW-1133">Transmembrane helix</keyword>
<evidence type="ECO:0000259" key="7">
    <source>
        <dbReference type="PROSITE" id="PS50835"/>
    </source>
</evidence>
<protein>
    <recommendedName>
        <fullName evidence="7">Ig-like domain-containing protein</fullName>
    </recommendedName>
</protein>
<dbReference type="EMBL" id="UYJE01008656">
    <property type="protein sequence ID" value="VDI65807.1"/>
    <property type="molecule type" value="Genomic_DNA"/>
</dbReference>
<comment type="subcellular location">
    <subcellularLocation>
        <location evidence="1">Membrane</location>
        <topology evidence="1">Single-pass membrane protein</topology>
    </subcellularLocation>
</comment>
<dbReference type="InterPro" id="IPR013162">
    <property type="entry name" value="CD80_C2-set"/>
</dbReference>
<dbReference type="SUPFAM" id="SSF48726">
    <property type="entry name" value="Immunoglobulin"/>
    <property type="match status" value="3"/>
</dbReference>
<sequence length="471" mass="53733">MSDVTFKCIYIFGQKHLQWIRQVNGSILQLSQHTKINKTLPKELYQRLEVKVDDESRVYILTVHNATKADEGEYVCTKKNGEEEVTYTLYIISEVYGTTIFIQNMSTVTLNCSYQYKQWDLEWIRQANDSKQLQLSLHTTISKELPKELYERLEVRVKSGRRVYYLIIHNATTTDEGEYICIDKIEKEGALYARYTLFMIQPMEKLELWNETTNNRLNGVEGQDFHIKCAAIGGQPPPFLTIKMRKKLVAQGKQSVVHTIKTITRDFDNASIECVANDSALNTELSTEAYIFLNLKPLAPIFDRVPVVLKEIEPLEISCTSIGSRPAALFNWFMEDKNITSYSTQKYAYDYTTDTWIITSVLTYTVVRQTNGQLITCRAINEADPVGISASQPIHVQSSDLNINHESNIPAVVGSSIGCLALVIVGAVIFIAIRKKGCKLEKKADSKTKAESNIHLYQNQEFATRENRYEV</sequence>
<dbReference type="GO" id="GO:0016020">
    <property type="term" value="C:membrane"/>
    <property type="evidence" value="ECO:0007669"/>
    <property type="project" value="UniProtKB-SubCell"/>
</dbReference>
<dbReference type="SMART" id="SM00409">
    <property type="entry name" value="IG"/>
    <property type="match status" value="2"/>
</dbReference>
<dbReference type="Proteomes" id="UP000596742">
    <property type="component" value="Unassembled WGS sequence"/>
</dbReference>
<evidence type="ECO:0000256" key="2">
    <source>
        <dbReference type="ARBA" id="ARBA00022692"/>
    </source>
</evidence>
<evidence type="ECO:0000313" key="9">
    <source>
        <dbReference type="Proteomes" id="UP000596742"/>
    </source>
</evidence>
<dbReference type="InterPro" id="IPR003599">
    <property type="entry name" value="Ig_sub"/>
</dbReference>
<dbReference type="InterPro" id="IPR007110">
    <property type="entry name" value="Ig-like_dom"/>
</dbReference>
<feature type="domain" description="Ig-like" evidence="7">
    <location>
        <begin position="1"/>
        <end position="88"/>
    </location>
</feature>
<name>A0A8B6GM54_MYTGA</name>
<dbReference type="AlphaFoldDB" id="A0A8B6GM54"/>
<accession>A0A8B6GM54</accession>
<dbReference type="PROSITE" id="PS50835">
    <property type="entry name" value="IG_LIKE"/>
    <property type="match status" value="3"/>
</dbReference>
<evidence type="ECO:0000256" key="1">
    <source>
        <dbReference type="ARBA" id="ARBA00004167"/>
    </source>
</evidence>
<keyword evidence="5" id="KW-1015">Disulfide bond</keyword>
<reference evidence="8" key="1">
    <citation type="submission" date="2018-11" db="EMBL/GenBank/DDBJ databases">
        <authorList>
            <person name="Alioto T."/>
            <person name="Alioto T."/>
        </authorList>
    </citation>
    <scope>NUCLEOTIDE SEQUENCE</scope>
</reference>
<dbReference type="OrthoDB" id="6135318at2759"/>
<evidence type="ECO:0000313" key="8">
    <source>
        <dbReference type="EMBL" id="VDI65807.1"/>
    </source>
</evidence>
<comment type="caution">
    <text evidence="8">The sequence shown here is derived from an EMBL/GenBank/DDBJ whole genome shotgun (WGS) entry which is preliminary data.</text>
</comment>